<reference evidence="1" key="1">
    <citation type="submission" date="2014-05" db="EMBL/GenBank/DDBJ databases">
        <title>The genome and life-stage specific transcriptomes of Globodera pallida elucidate key aspects of plant parasitism by a cyst nematode.</title>
        <authorList>
            <person name="Cotton J.A."/>
            <person name="Lilley C.J."/>
            <person name="Jones L.M."/>
            <person name="Kikuchi T."/>
            <person name="Reid A.J."/>
            <person name="Thorpe P."/>
            <person name="Tsai I.J."/>
            <person name="Beasley H."/>
            <person name="Blok V."/>
            <person name="Cock P.J.A."/>
            <person name="Van den Akker S.E."/>
            <person name="Holroyd N."/>
            <person name="Hunt M."/>
            <person name="Mantelin S."/>
            <person name="Naghra H."/>
            <person name="Pain A."/>
            <person name="Palomares-Rius J.E."/>
            <person name="Zarowiecki M."/>
            <person name="Berriman M."/>
            <person name="Jones J.T."/>
            <person name="Urwin P.E."/>
        </authorList>
    </citation>
    <scope>NUCLEOTIDE SEQUENCE [LARGE SCALE GENOMIC DNA]</scope>
    <source>
        <strain evidence="1">Lindley</strain>
    </source>
</reference>
<dbReference type="Proteomes" id="UP000050741">
    <property type="component" value="Unassembled WGS sequence"/>
</dbReference>
<dbReference type="WBParaSite" id="GPLIN_000314400">
    <property type="protein sequence ID" value="GPLIN_000314400"/>
    <property type="gene ID" value="GPLIN_000314400"/>
</dbReference>
<reference evidence="2" key="2">
    <citation type="submission" date="2016-06" db="UniProtKB">
        <authorList>
            <consortium name="WormBaseParasite"/>
        </authorList>
    </citation>
    <scope>IDENTIFICATION</scope>
</reference>
<sequence length="164" mass="17892">MKMFVLAVDGLENNADNSWCYKGQDFCAAASCIYIDSERKATQNVTLWGCVESNEPGCGLKDVYIASMLCDPCFIGEKDVDMTNSDYTGVYPTAVEYKLAGRKPPPPTTPPPMTTEEVPLLKTTTGNGDELSSTMTTTKNGVESAFINPLLVMLTFVMAILCRF</sequence>
<name>A0A183BRA8_GLOPA</name>
<evidence type="ECO:0000313" key="1">
    <source>
        <dbReference type="Proteomes" id="UP000050741"/>
    </source>
</evidence>
<evidence type="ECO:0000313" key="2">
    <source>
        <dbReference type="WBParaSite" id="GPLIN_000314400"/>
    </source>
</evidence>
<dbReference type="AlphaFoldDB" id="A0A183BRA8"/>
<accession>A0A183BRA8</accession>
<keyword evidence="1" id="KW-1185">Reference proteome</keyword>
<organism evidence="1 2">
    <name type="scientific">Globodera pallida</name>
    <name type="common">Potato cyst nematode worm</name>
    <name type="synonym">Heterodera pallida</name>
    <dbReference type="NCBI Taxonomy" id="36090"/>
    <lineage>
        <taxon>Eukaryota</taxon>
        <taxon>Metazoa</taxon>
        <taxon>Ecdysozoa</taxon>
        <taxon>Nematoda</taxon>
        <taxon>Chromadorea</taxon>
        <taxon>Rhabditida</taxon>
        <taxon>Tylenchina</taxon>
        <taxon>Tylenchomorpha</taxon>
        <taxon>Tylenchoidea</taxon>
        <taxon>Heteroderidae</taxon>
        <taxon>Heteroderinae</taxon>
        <taxon>Globodera</taxon>
    </lineage>
</organism>
<protein>
    <submittedName>
        <fullName evidence="2">SCP domain-containing protein</fullName>
    </submittedName>
</protein>
<proteinExistence type="predicted"/>